<protein>
    <submittedName>
        <fullName evidence="1">Uncharacterized protein</fullName>
    </submittedName>
</protein>
<evidence type="ECO:0000313" key="1">
    <source>
        <dbReference type="EMBL" id="OXU21864.1"/>
    </source>
</evidence>
<sequence>MRLLDTLVKSLIEYVAEMWRWKGKKGAGSHTEKIHAIGFKIQYKNTKIKRHKSETKLITKAMKFDEKLCKAEEGTRDKECRRLLLEKGKKRAVSGNANNPYPNTIEGWRKGNKYGTNWKASTKT</sequence>
<accession>A0A232EU53</accession>
<dbReference type="Proteomes" id="UP000215335">
    <property type="component" value="Unassembled WGS sequence"/>
</dbReference>
<dbReference type="AlphaFoldDB" id="A0A232EU53"/>
<organism evidence="1 2">
    <name type="scientific">Trichomalopsis sarcophagae</name>
    <dbReference type="NCBI Taxonomy" id="543379"/>
    <lineage>
        <taxon>Eukaryota</taxon>
        <taxon>Metazoa</taxon>
        <taxon>Ecdysozoa</taxon>
        <taxon>Arthropoda</taxon>
        <taxon>Hexapoda</taxon>
        <taxon>Insecta</taxon>
        <taxon>Pterygota</taxon>
        <taxon>Neoptera</taxon>
        <taxon>Endopterygota</taxon>
        <taxon>Hymenoptera</taxon>
        <taxon>Apocrita</taxon>
        <taxon>Proctotrupomorpha</taxon>
        <taxon>Chalcidoidea</taxon>
        <taxon>Pteromalidae</taxon>
        <taxon>Pteromalinae</taxon>
        <taxon>Trichomalopsis</taxon>
    </lineage>
</organism>
<proteinExistence type="predicted"/>
<evidence type="ECO:0000313" key="2">
    <source>
        <dbReference type="Proteomes" id="UP000215335"/>
    </source>
</evidence>
<comment type="caution">
    <text evidence="1">The sequence shown here is derived from an EMBL/GenBank/DDBJ whole genome shotgun (WGS) entry which is preliminary data.</text>
</comment>
<name>A0A232EU53_9HYME</name>
<keyword evidence="2" id="KW-1185">Reference proteome</keyword>
<reference evidence="1 2" key="1">
    <citation type="journal article" date="2017" name="Curr. Biol.">
        <title>The Evolution of Venom by Co-option of Single-Copy Genes.</title>
        <authorList>
            <person name="Martinson E.O."/>
            <person name="Mrinalini"/>
            <person name="Kelkar Y.D."/>
            <person name="Chang C.H."/>
            <person name="Werren J.H."/>
        </authorList>
    </citation>
    <scope>NUCLEOTIDE SEQUENCE [LARGE SCALE GENOMIC DNA]</scope>
    <source>
        <strain evidence="1 2">Alberta</strain>
        <tissue evidence="1">Whole body</tissue>
    </source>
</reference>
<dbReference type="EMBL" id="NNAY01002177">
    <property type="protein sequence ID" value="OXU21864.1"/>
    <property type="molecule type" value="Genomic_DNA"/>
</dbReference>
<gene>
    <name evidence="1" type="ORF">TSAR_009435</name>
</gene>